<dbReference type="SMART" id="SM00028">
    <property type="entry name" value="TPR"/>
    <property type="match status" value="2"/>
</dbReference>
<dbReference type="SUPFAM" id="SSF48452">
    <property type="entry name" value="TPR-like"/>
    <property type="match status" value="1"/>
</dbReference>
<organism evidence="2 3">
    <name type="scientific">Gracilimonas sediminicola</name>
    <dbReference type="NCBI Taxonomy" id="2952158"/>
    <lineage>
        <taxon>Bacteria</taxon>
        <taxon>Pseudomonadati</taxon>
        <taxon>Balneolota</taxon>
        <taxon>Balneolia</taxon>
        <taxon>Balneolales</taxon>
        <taxon>Balneolaceae</taxon>
        <taxon>Gracilimonas</taxon>
    </lineage>
</organism>
<dbReference type="AlphaFoldDB" id="A0A9X2RF90"/>
<dbReference type="Gene3D" id="1.25.40.10">
    <property type="entry name" value="Tetratricopeptide repeat domain"/>
    <property type="match status" value="2"/>
</dbReference>
<protein>
    <recommendedName>
        <fullName evidence="4">Tetratricopeptide repeat-containing protein</fullName>
    </recommendedName>
</protein>
<dbReference type="RefSeq" id="WP_255134431.1">
    <property type="nucleotide sequence ID" value="NZ_JANDBC010000001.1"/>
</dbReference>
<evidence type="ECO:0000313" key="3">
    <source>
        <dbReference type="Proteomes" id="UP001139125"/>
    </source>
</evidence>
<comment type="caution">
    <text evidence="2">The sequence shown here is derived from an EMBL/GenBank/DDBJ whole genome shotgun (WGS) entry which is preliminary data.</text>
</comment>
<name>A0A9X2RF90_9BACT</name>
<evidence type="ECO:0008006" key="4">
    <source>
        <dbReference type="Google" id="ProtNLM"/>
    </source>
</evidence>
<accession>A0A9X2RF90</accession>
<evidence type="ECO:0000256" key="1">
    <source>
        <dbReference type="PROSITE-ProRule" id="PRU00339"/>
    </source>
</evidence>
<dbReference type="InterPro" id="IPR011990">
    <property type="entry name" value="TPR-like_helical_dom_sf"/>
</dbReference>
<dbReference type="PROSITE" id="PS51257">
    <property type="entry name" value="PROKAR_LIPOPROTEIN"/>
    <property type="match status" value="1"/>
</dbReference>
<evidence type="ECO:0000313" key="2">
    <source>
        <dbReference type="EMBL" id="MCP9291567.1"/>
    </source>
</evidence>
<dbReference type="InterPro" id="IPR019734">
    <property type="entry name" value="TPR_rpt"/>
</dbReference>
<dbReference type="EMBL" id="JANDBC010000001">
    <property type="protein sequence ID" value="MCP9291567.1"/>
    <property type="molecule type" value="Genomic_DNA"/>
</dbReference>
<sequence>MKSLIPVFLILSFLLISCQPEKKQPDFESLPISVQSISLLGDTLKTDIQAIPQRYLIRIDSLSKLTYQEDRMVDHMIWEARKTAYAGDYRQAVQLFTDAINQFPDKPRLYRHRGHRYITLRAFDLAIDDFQQAAKLFEGQPDITEKDGLPNEQNIPLSSLQTNTWYHLGLAHYLKGEYDQANLAYENGLQVSDNTDMRVAFLYWKYMTLRKLGRDAKAGALLEQVSPDMELIENTSYHELLMVFKGVFSPDEIITEENSELDNATLGYGLGFWHHINGRGERAKEIWQGVYEAGNWAAFGYIASEAELAQS</sequence>
<proteinExistence type="predicted"/>
<dbReference type="PROSITE" id="PS50005">
    <property type="entry name" value="TPR"/>
    <property type="match status" value="2"/>
</dbReference>
<feature type="repeat" description="TPR" evidence="1">
    <location>
        <begin position="107"/>
        <end position="140"/>
    </location>
</feature>
<gene>
    <name evidence="2" type="ORF">NM125_08235</name>
</gene>
<reference evidence="2" key="1">
    <citation type="submission" date="2022-06" db="EMBL/GenBank/DDBJ databases">
        <title>Gracilimonas sp. CAU 1638 isolated from sea sediment.</title>
        <authorList>
            <person name="Kim W."/>
        </authorList>
    </citation>
    <scope>NUCLEOTIDE SEQUENCE</scope>
    <source>
        <strain evidence="2">CAU 1638</strain>
    </source>
</reference>
<dbReference type="Proteomes" id="UP001139125">
    <property type="component" value="Unassembled WGS sequence"/>
</dbReference>
<keyword evidence="3" id="KW-1185">Reference proteome</keyword>
<feature type="repeat" description="TPR" evidence="1">
    <location>
        <begin position="162"/>
        <end position="195"/>
    </location>
</feature>
<keyword evidence="1" id="KW-0802">TPR repeat</keyword>